<comment type="caution">
    <text evidence="3">The sequence shown here is derived from an EMBL/GenBank/DDBJ whole genome shotgun (WGS) entry which is preliminary data.</text>
</comment>
<evidence type="ECO:0000259" key="2">
    <source>
        <dbReference type="Pfam" id="PF25597"/>
    </source>
</evidence>
<feature type="non-terminal residue" evidence="3">
    <location>
        <position position="1"/>
    </location>
</feature>
<gene>
    <name evidence="3" type="ORF">CR513_34017</name>
</gene>
<protein>
    <submittedName>
        <fullName evidence="3">Uncharacterized protein</fullName>
    </submittedName>
</protein>
<dbReference type="Pfam" id="PF25597">
    <property type="entry name" value="SH3_retrovirus"/>
    <property type="match status" value="1"/>
</dbReference>
<dbReference type="InterPro" id="IPR013103">
    <property type="entry name" value="RVT_2"/>
</dbReference>
<evidence type="ECO:0000259" key="1">
    <source>
        <dbReference type="Pfam" id="PF07727"/>
    </source>
</evidence>
<accession>A0A371G2T6</accession>
<proteinExistence type="predicted"/>
<evidence type="ECO:0000313" key="3">
    <source>
        <dbReference type="EMBL" id="RDX84867.1"/>
    </source>
</evidence>
<keyword evidence="4" id="KW-1185">Reference proteome</keyword>
<dbReference type="Proteomes" id="UP000257109">
    <property type="component" value="Unassembled WGS sequence"/>
</dbReference>
<dbReference type="OrthoDB" id="1645289at2759"/>
<dbReference type="AlphaFoldDB" id="A0A371G2T6"/>
<evidence type="ECO:0000313" key="4">
    <source>
        <dbReference type="Proteomes" id="UP000257109"/>
    </source>
</evidence>
<dbReference type="InterPro" id="IPR057670">
    <property type="entry name" value="SH3_retrovirus"/>
</dbReference>
<name>A0A371G2T6_MUCPR</name>
<organism evidence="3 4">
    <name type="scientific">Mucuna pruriens</name>
    <name type="common">Velvet bean</name>
    <name type="synonym">Dolichos pruriens</name>
    <dbReference type="NCBI Taxonomy" id="157652"/>
    <lineage>
        <taxon>Eukaryota</taxon>
        <taxon>Viridiplantae</taxon>
        <taxon>Streptophyta</taxon>
        <taxon>Embryophyta</taxon>
        <taxon>Tracheophyta</taxon>
        <taxon>Spermatophyta</taxon>
        <taxon>Magnoliopsida</taxon>
        <taxon>eudicotyledons</taxon>
        <taxon>Gunneridae</taxon>
        <taxon>Pentapetalae</taxon>
        <taxon>rosids</taxon>
        <taxon>fabids</taxon>
        <taxon>Fabales</taxon>
        <taxon>Fabaceae</taxon>
        <taxon>Papilionoideae</taxon>
        <taxon>50 kb inversion clade</taxon>
        <taxon>NPAAA clade</taxon>
        <taxon>indigoferoid/millettioid clade</taxon>
        <taxon>Phaseoleae</taxon>
        <taxon>Mucuna</taxon>
    </lineage>
</organism>
<reference evidence="3" key="1">
    <citation type="submission" date="2018-05" db="EMBL/GenBank/DDBJ databases">
        <title>Draft genome of Mucuna pruriens seed.</title>
        <authorList>
            <person name="Nnadi N.E."/>
            <person name="Vos R."/>
            <person name="Hasami M.H."/>
            <person name="Devisetty U.K."/>
            <person name="Aguiy J.C."/>
        </authorList>
    </citation>
    <scope>NUCLEOTIDE SEQUENCE [LARGE SCALE GENOMIC DNA]</scope>
    <source>
        <strain evidence="3">JCA_2017</strain>
    </source>
</reference>
<feature type="domain" description="Reverse transcriptase Ty1/copia-type" evidence="1">
    <location>
        <begin position="189"/>
        <end position="276"/>
    </location>
</feature>
<dbReference type="Pfam" id="PF07727">
    <property type="entry name" value="RVT_2"/>
    <property type="match status" value="1"/>
</dbReference>
<dbReference type="EMBL" id="QJKJ01006931">
    <property type="protein sequence ID" value="RDX84867.1"/>
    <property type="molecule type" value="Genomic_DNA"/>
</dbReference>
<feature type="domain" description="Retroviral polymerase SH3-like" evidence="2">
    <location>
        <begin position="25"/>
        <end position="74"/>
    </location>
</feature>
<sequence length="294" mass="34368">MGWLRGPHFDGHGERCSTEVKNFNPTASELSPKSTKCYFIKYPINFKGYILYCLTSGTRIIEAATTKFLENDMNGYDIIVDEKERKVVNCDDFFTILSESKSNIGCMLDPKNYSEVISSIMFEKWINVMNDEISSMHHNEAPDHAKTKWMQVGIQDKEILQGKCRVHRKRGHYGFSISSHYDIELHQMDASRKWYLKFDEIITSMSFVENKVNQCIYLKACENKFIILILYVDDILLARNNVYLLTDTKNMLSMSFDMKDLGETSFVLRIDIYRDRLRKQLGFSQRAYLILIEL</sequence>